<protein>
    <submittedName>
        <fullName evidence="2">DUF402 domain-containing protein</fullName>
    </submittedName>
</protein>
<dbReference type="InterPro" id="IPR007295">
    <property type="entry name" value="DUF402"/>
</dbReference>
<dbReference type="AlphaFoldDB" id="A0A7Y2Q0S1"/>
<feature type="domain" description="DUF402" evidence="1">
    <location>
        <begin position="53"/>
        <end position="157"/>
    </location>
</feature>
<reference evidence="2 3" key="1">
    <citation type="submission" date="2020-05" db="EMBL/GenBank/DDBJ databases">
        <title>MicrobeNet Type strains.</title>
        <authorList>
            <person name="Nicholson A.C."/>
        </authorList>
    </citation>
    <scope>NUCLEOTIDE SEQUENCE [LARGE SCALE GENOMIC DNA]</scope>
    <source>
        <strain evidence="2 3">JCM 14282</strain>
    </source>
</reference>
<dbReference type="EMBL" id="JABEMB010000007">
    <property type="protein sequence ID" value="NNH03582.1"/>
    <property type="molecule type" value="Genomic_DNA"/>
</dbReference>
<organism evidence="2 3">
    <name type="scientific">Microbacterium ulmi</name>
    <dbReference type="NCBI Taxonomy" id="179095"/>
    <lineage>
        <taxon>Bacteria</taxon>
        <taxon>Bacillati</taxon>
        <taxon>Actinomycetota</taxon>
        <taxon>Actinomycetes</taxon>
        <taxon>Micrococcales</taxon>
        <taxon>Microbacteriaceae</taxon>
        <taxon>Microbacterium</taxon>
    </lineage>
</organism>
<evidence type="ECO:0000313" key="2">
    <source>
        <dbReference type="EMBL" id="NNH03582.1"/>
    </source>
</evidence>
<dbReference type="InterPro" id="IPR035930">
    <property type="entry name" value="FomD-like_sf"/>
</dbReference>
<dbReference type="Pfam" id="PF04167">
    <property type="entry name" value="DUF402"/>
    <property type="match status" value="1"/>
</dbReference>
<dbReference type="SUPFAM" id="SSF159234">
    <property type="entry name" value="FomD-like"/>
    <property type="match status" value="1"/>
</dbReference>
<comment type="caution">
    <text evidence="2">The sequence shown here is derived from an EMBL/GenBank/DDBJ whole genome shotgun (WGS) entry which is preliminary data.</text>
</comment>
<dbReference type="RefSeq" id="WP_167035338.1">
    <property type="nucleotide sequence ID" value="NZ_BAAANA010000002.1"/>
</dbReference>
<dbReference type="Gene3D" id="2.40.380.10">
    <property type="entry name" value="FomD-like"/>
    <property type="match status" value="1"/>
</dbReference>
<dbReference type="Proteomes" id="UP000543598">
    <property type="component" value="Unassembled WGS sequence"/>
</dbReference>
<proteinExistence type="predicted"/>
<sequence>MTVEPVRPAPGTRLLFRWRKWDGSPHWLHECVYLGADSWGDWFGQLPGWSSARPGRELDVAHANVTLLPPSGEWVYTANAAPYHTPIYIDLAWDVRWEGAEPTGIDMDLDVVDRLDTGVYIEDRDEWDEHRVHFGYPLEIVDRLEAVAIDLERRVAASEPPFDEATSRRWFARLAELTGAPA</sequence>
<keyword evidence="3" id="KW-1185">Reference proteome</keyword>
<evidence type="ECO:0000313" key="3">
    <source>
        <dbReference type="Proteomes" id="UP000543598"/>
    </source>
</evidence>
<name>A0A7Y2Q0S1_9MICO</name>
<accession>A0A7Y2Q0S1</accession>
<evidence type="ECO:0000259" key="1">
    <source>
        <dbReference type="Pfam" id="PF04167"/>
    </source>
</evidence>
<gene>
    <name evidence="2" type="ORF">HLA99_06920</name>
</gene>